<accession>A0ABP9SUV4</accession>
<dbReference type="InterPro" id="IPR046741">
    <property type="entry name" value="DUF6791"/>
</dbReference>
<name>A0ABP9SUV4_9MICC</name>
<dbReference type="Proteomes" id="UP001500200">
    <property type="component" value="Unassembled WGS sequence"/>
</dbReference>
<gene>
    <name evidence="3" type="ORF">GCM10023346_46770</name>
</gene>
<feature type="domain" description="DUF6791" evidence="2">
    <location>
        <begin position="11"/>
        <end position="158"/>
    </location>
</feature>
<dbReference type="Pfam" id="PF00899">
    <property type="entry name" value="ThiF"/>
    <property type="match status" value="1"/>
</dbReference>
<sequence>MSDSRTVRDHADLTQLVNEGYAVRIVAGHLVIDDIPFVTAEKTIQRGSFLCPLDRDGNGGPGTHVMWFHGGQPCDRDGRLLVGINGGVQAIAPAPDLASSCAFSLRPPSGYATFYEKVTFYSTIVAGQAQAIDAEVTPRTFKPISTDEDESVFKYLDTFSSRARITEFSQRLAIGKVVIIGAGGTGSYLLDLLAKTPIQEIHIYDGDIFATHNAFRAPGAADVADLYAGLKKVNYFASIYDRMRRQIYPHPVRVTAENVSELLDADFVFLAMDPSPDKVVIVEALIAREIPFVDTGIGVGSSPDGIGGLIRVTTGRPGQTDHIQRAGVLTNDEDDDADYNTNIQVSELNMMAAAMAVLQFKQFLGFYADNEKELHTLYSIDDNALCHRFGQSEPVQIDPAHQLRHERSDVHSLHYEEADGALAEAESEIA</sequence>
<dbReference type="CDD" id="cd01483">
    <property type="entry name" value="E1_enzyme_family"/>
    <property type="match status" value="1"/>
</dbReference>
<protein>
    <submittedName>
        <fullName evidence="3">ThiF family adenylyltransferase</fullName>
    </submittedName>
</protein>
<comment type="caution">
    <text evidence="3">The sequence shown here is derived from an EMBL/GenBank/DDBJ whole genome shotgun (WGS) entry which is preliminary data.</text>
</comment>
<dbReference type="NCBIfam" id="NF004805">
    <property type="entry name" value="PRK06153.1-4"/>
    <property type="match status" value="1"/>
</dbReference>
<reference evidence="4" key="1">
    <citation type="journal article" date="2019" name="Int. J. Syst. Evol. Microbiol.">
        <title>The Global Catalogue of Microorganisms (GCM) 10K type strain sequencing project: providing services to taxonomists for standard genome sequencing and annotation.</title>
        <authorList>
            <consortium name="The Broad Institute Genomics Platform"/>
            <consortium name="The Broad Institute Genome Sequencing Center for Infectious Disease"/>
            <person name="Wu L."/>
            <person name="Ma J."/>
        </authorList>
    </citation>
    <scope>NUCLEOTIDE SEQUENCE [LARGE SCALE GENOMIC DNA]</scope>
    <source>
        <strain evidence="4">JCM 18514</strain>
    </source>
</reference>
<evidence type="ECO:0000259" key="1">
    <source>
        <dbReference type="Pfam" id="PF00899"/>
    </source>
</evidence>
<keyword evidence="3" id="KW-0548">Nucleotidyltransferase</keyword>
<dbReference type="SUPFAM" id="SSF69572">
    <property type="entry name" value="Activating enzymes of the ubiquitin-like proteins"/>
    <property type="match status" value="1"/>
</dbReference>
<dbReference type="InterPro" id="IPR000594">
    <property type="entry name" value="ThiF_NAD_FAD-bd"/>
</dbReference>
<evidence type="ECO:0000259" key="2">
    <source>
        <dbReference type="Pfam" id="PF20590"/>
    </source>
</evidence>
<dbReference type="GO" id="GO:0016779">
    <property type="term" value="F:nucleotidyltransferase activity"/>
    <property type="evidence" value="ECO:0007669"/>
    <property type="project" value="UniProtKB-KW"/>
</dbReference>
<evidence type="ECO:0000313" key="3">
    <source>
        <dbReference type="EMBL" id="GAA5201730.1"/>
    </source>
</evidence>
<proteinExistence type="predicted"/>
<dbReference type="Gene3D" id="3.40.50.720">
    <property type="entry name" value="NAD(P)-binding Rossmann-like Domain"/>
    <property type="match status" value="1"/>
</dbReference>
<organism evidence="3 4">
    <name type="scientific">Arthrobacter gyeryongensis</name>
    <dbReference type="NCBI Taxonomy" id="1650592"/>
    <lineage>
        <taxon>Bacteria</taxon>
        <taxon>Bacillati</taxon>
        <taxon>Actinomycetota</taxon>
        <taxon>Actinomycetes</taxon>
        <taxon>Micrococcales</taxon>
        <taxon>Micrococcaceae</taxon>
        <taxon>Arthrobacter</taxon>
    </lineage>
</organism>
<dbReference type="EMBL" id="BAABKK010000038">
    <property type="protein sequence ID" value="GAA5201730.1"/>
    <property type="molecule type" value="Genomic_DNA"/>
</dbReference>
<feature type="domain" description="THIF-type NAD/FAD binding fold" evidence="1">
    <location>
        <begin position="167"/>
        <end position="380"/>
    </location>
</feature>
<dbReference type="InterPro" id="IPR035985">
    <property type="entry name" value="Ubiquitin-activating_enz"/>
</dbReference>
<dbReference type="Pfam" id="PF20590">
    <property type="entry name" value="DUF6791"/>
    <property type="match status" value="1"/>
</dbReference>
<keyword evidence="4" id="KW-1185">Reference proteome</keyword>
<dbReference type="RefSeq" id="WP_345453314.1">
    <property type="nucleotide sequence ID" value="NZ_BAABKK010000038.1"/>
</dbReference>
<keyword evidence="3" id="KW-0808">Transferase</keyword>
<dbReference type="NCBIfam" id="NF004804">
    <property type="entry name" value="PRK06153.1-3"/>
    <property type="match status" value="1"/>
</dbReference>
<evidence type="ECO:0000313" key="4">
    <source>
        <dbReference type="Proteomes" id="UP001500200"/>
    </source>
</evidence>